<feature type="compositionally biased region" description="Low complexity" evidence="3">
    <location>
        <begin position="15"/>
        <end position="28"/>
    </location>
</feature>
<dbReference type="RefSeq" id="WP_171247987.1">
    <property type="nucleotide sequence ID" value="NZ_JABFAJ010000024.1"/>
</dbReference>
<dbReference type="PANTHER" id="PTHR11373">
    <property type="entry name" value="DEOXYNUCLEOSIDE TRIPHOSPHATE TRIPHOSPHOHYDROLASE"/>
    <property type="match status" value="1"/>
</dbReference>
<organism evidence="5 6">
    <name type="scientific">Isoptericola sediminis</name>
    <dbReference type="NCBI Taxonomy" id="2733572"/>
    <lineage>
        <taxon>Bacteria</taxon>
        <taxon>Bacillati</taxon>
        <taxon>Actinomycetota</taxon>
        <taxon>Actinomycetes</taxon>
        <taxon>Micrococcales</taxon>
        <taxon>Promicromonosporaceae</taxon>
        <taxon>Isoptericola</taxon>
    </lineage>
</organism>
<dbReference type="HAMAP" id="MF_01212">
    <property type="entry name" value="dGTPase_type2"/>
    <property type="match status" value="1"/>
</dbReference>
<dbReference type="Proteomes" id="UP000557204">
    <property type="component" value="Unassembled WGS sequence"/>
</dbReference>
<sequence>MQTFSQEAFDPDVVGTGPRPAPGEEGPASYTDADTERWAAEPPKSKDRTPFERDRARVVHSSGLRRLGAKTQVLTPGSDDFVRTRLTHSLEVAQVGREMGRALGCDPDLVDTACLTHDLGHPPFGHNGERVLAELAADIGGFEGNAQTLRLLTRLEPKILDDDGAPRGLNLTRASLDASVKYPWRLHEGPPRPDGSTTGKFGVYPDDAPVFDWLRQGAPRSMVRCMEAQVMDLADDISYSVHDVEDAVVGSRLDLRLLDDESERARIVEHVRSWYGTWHDADALDAALCRLRDTGYLVTDFDGSRGALARLKDATSQLIGRFSGSAQRATREEYGDGPLTRYSAQLVVPPETADEILALKGVAVTYVMAPRESEPLYAAQREIVADLVKVLGDRAPTALEPHFAADWRDAPDDDARLRVVVDQVASLTDVSAVQMHGRLVRGDD</sequence>
<keyword evidence="1 2" id="KW-0378">Hydrolase</keyword>
<dbReference type="Pfam" id="PF01966">
    <property type="entry name" value="HD"/>
    <property type="match status" value="1"/>
</dbReference>
<reference evidence="5 6" key="1">
    <citation type="submission" date="2020-05" db="EMBL/GenBank/DDBJ databases">
        <title>Genome sequence of Isoptericola sp. JC619 isolated from Chilika lagoon, India.</title>
        <authorList>
            <person name="Kumar D."/>
            <person name="Appam K."/>
            <person name="Gandham S."/>
            <person name="Uppada J."/>
            <person name="Sasikala C."/>
            <person name="Venkata Ramana C."/>
        </authorList>
    </citation>
    <scope>NUCLEOTIDE SEQUENCE [LARGE SCALE GENOMIC DNA]</scope>
    <source>
        <strain evidence="5 6">JC619</strain>
    </source>
</reference>
<keyword evidence="6" id="KW-1185">Reference proteome</keyword>
<protein>
    <recommendedName>
        <fullName evidence="2">Deoxyguanosinetriphosphate triphosphohydrolase-like protein</fullName>
    </recommendedName>
</protein>
<comment type="similarity">
    <text evidence="2">Belongs to the dGTPase family. Type 2 subfamily.</text>
</comment>
<dbReference type="NCBIfam" id="NF002829">
    <property type="entry name" value="PRK03007.1"/>
    <property type="match status" value="1"/>
</dbReference>
<dbReference type="SUPFAM" id="SSF109604">
    <property type="entry name" value="HD-domain/PDEase-like"/>
    <property type="match status" value="1"/>
</dbReference>
<evidence type="ECO:0000313" key="5">
    <source>
        <dbReference type="EMBL" id="NNU28448.1"/>
    </source>
</evidence>
<dbReference type="Gene3D" id="1.10.3210.10">
    <property type="entry name" value="Hypothetical protein af1432"/>
    <property type="match status" value="1"/>
</dbReference>
<evidence type="ECO:0000259" key="4">
    <source>
        <dbReference type="PROSITE" id="PS51831"/>
    </source>
</evidence>
<evidence type="ECO:0000256" key="1">
    <source>
        <dbReference type="ARBA" id="ARBA00022801"/>
    </source>
</evidence>
<evidence type="ECO:0000256" key="3">
    <source>
        <dbReference type="SAM" id="MobiDB-lite"/>
    </source>
</evidence>
<dbReference type="Pfam" id="PF13286">
    <property type="entry name" value="HD_assoc"/>
    <property type="match status" value="1"/>
</dbReference>
<dbReference type="SMART" id="SM00471">
    <property type="entry name" value="HDc"/>
    <property type="match status" value="1"/>
</dbReference>
<dbReference type="GO" id="GO:0008832">
    <property type="term" value="F:dGTPase activity"/>
    <property type="evidence" value="ECO:0007669"/>
    <property type="project" value="TreeGrafter"/>
</dbReference>
<dbReference type="EMBL" id="JABFAJ010000024">
    <property type="protein sequence ID" value="NNU28448.1"/>
    <property type="molecule type" value="Genomic_DNA"/>
</dbReference>
<dbReference type="PANTHER" id="PTHR11373:SF32">
    <property type="entry name" value="DEOXYGUANOSINETRIPHOSPHATE TRIPHOSPHOHYDROLASE"/>
    <property type="match status" value="1"/>
</dbReference>
<dbReference type="NCBIfam" id="TIGR01353">
    <property type="entry name" value="dGTP_triPase"/>
    <property type="match status" value="1"/>
</dbReference>
<feature type="domain" description="HD" evidence="4">
    <location>
        <begin position="85"/>
        <end position="240"/>
    </location>
</feature>
<evidence type="ECO:0000256" key="2">
    <source>
        <dbReference type="HAMAP-Rule" id="MF_01212"/>
    </source>
</evidence>
<proteinExistence type="inferred from homology"/>
<dbReference type="GO" id="GO:0006203">
    <property type="term" value="P:dGTP catabolic process"/>
    <property type="evidence" value="ECO:0007669"/>
    <property type="project" value="TreeGrafter"/>
</dbReference>
<dbReference type="InterPro" id="IPR006674">
    <property type="entry name" value="HD_domain"/>
</dbReference>
<accession>A0A849K516</accession>
<dbReference type="InterPro" id="IPR050135">
    <property type="entry name" value="dGTPase-like"/>
</dbReference>
<feature type="compositionally biased region" description="Basic and acidic residues" evidence="3">
    <location>
        <begin position="34"/>
        <end position="56"/>
    </location>
</feature>
<name>A0A849K516_9MICO</name>
<dbReference type="InterPro" id="IPR006261">
    <property type="entry name" value="dGTPase"/>
</dbReference>
<dbReference type="InterPro" id="IPR026875">
    <property type="entry name" value="PHydrolase_assoc_dom"/>
</dbReference>
<comment type="caution">
    <text evidence="5">The sequence shown here is derived from an EMBL/GenBank/DDBJ whole genome shotgun (WGS) entry which is preliminary data.</text>
</comment>
<dbReference type="PROSITE" id="PS51831">
    <property type="entry name" value="HD"/>
    <property type="match status" value="1"/>
</dbReference>
<dbReference type="InterPro" id="IPR003607">
    <property type="entry name" value="HD/PDEase_dom"/>
</dbReference>
<evidence type="ECO:0000313" key="6">
    <source>
        <dbReference type="Proteomes" id="UP000557204"/>
    </source>
</evidence>
<dbReference type="CDD" id="cd00077">
    <property type="entry name" value="HDc"/>
    <property type="match status" value="1"/>
</dbReference>
<dbReference type="AlphaFoldDB" id="A0A849K516"/>
<gene>
    <name evidence="5" type="ORF">HLI28_12965</name>
</gene>
<dbReference type="InterPro" id="IPR023023">
    <property type="entry name" value="dNTPase_2"/>
</dbReference>
<feature type="region of interest" description="Disordered" evidence="3">
    <location>
        <begin position="1"/>
        <end position="56"/>
    </location>
</feature>